<keyword evidence="11" id="KW-1185">Reference proteome</keyword>
<evidence type="ECO:0000256" key="8">
    <source>
        <dbReference type="SAM" id="SignalP"/>
    </source>
</evidence>
<dbReference type="PANTHER" id="PTHR22930">
    <property type="match status" value="1"/>
</dbReference>
<dbReference type="Pfam" id="PF13359">
    <property type="entry name" value="DDE_Tnp_4"/>
    <property type="match status" value="1"/>
</dbReference>
<proteinExistence type="inferred from homology"/>
<dbReference type="GO" id="GO:0004518">
    <property type="term" value="F:nuclease activity"/>
    <property type="evidence" value="ECO:0007669"/>
    <property type="project" value="UniProtKB-KW"/>
</dbReference>
<keyword evidence="8" id="KW-0732">Signal</keyword>
<organism evidence="10 11">
    <name type="scientific">Sparus aurata</name>
    <name type="common">Gilthead sea bream</name>
    <dbReference type="NCBI Taxonomy" id="8175"/>
    <lineage>
        <taxon>Eukaryota</taxon>
        <taxon>Metazoa</taxon>
        <taxon>Chordata</taxon>
        <taxon>Craniata</taxon>
        <taxon>Vertebrata</taxon>
        <taxon>Euteleostomi</taxon>
        <taxon>Actinopterygii</taxon>
        <taxon>Neopterygii</taxon>
        <taxon>Teleostei</taxon>
        <taxon>Neoteleostei</taxon>
        <taxon>Acanthomorphata</taxon>
        <taxon>Eupercaria</taxon>
        <taxon>Spariformes</taxon>
        <taxon>Sparidae</taxon>
        <taxon>Sparus</taxon>
    </lineage>
</organism>
<comment type="subcellular location">
    <subcellularLocation>
        <location evidence="2">Nucleus</location>
    </subcellularLocation>
</comment>
<keyword evidence="6" id="KW-0378">Hydrolase</keyword>
<evidence type="ECO:0000256" key="1">
    <source>
        <dbReference type="ARBA" id="ARBA00001968"/>
    </source>
</evidence>
<reference evidence="10" key="1">
    <citation type="submission" date="2021-04" db="EMBL/GenBank/DDBJ databases">
        <authorList>
            <consortium name="Wellcome Sanger Institute Data Sharing"/>
        </authorList>
    </citation>
    <scope>NUCLEOTIDE SEQUENCE [LARGE SCALE GENOMIC DNA]</scope>
</reference>
<feature type="domain" description="DDE Tnp4" evidence="9">
    <location>
        <begin position="210"/>
        <end position="373"/>
    </location>
</feature>
<evidence type="ECO:0000313" key="11">
    <source>
        <dbReference type="Proteomes" id="UP000472265"/>
    </source>
</evidence>
<evidence type="ECO:0000313" key="10">
    <source>
        <dbReference type="Ensembl" id="ENSSAUP00010068020.1"/>
    </source>
</evidence>
<evidence type="ECO:0000256" key="4">
    <source>
        <dbReference type="ARBA" id="ARBA00022722"/>
    </source>
</evidence>
<evidence type="ECO:0000256" key="5">
    <source>
        <dbReference type="ARBA" id="ARBA00022723"/>
    </source>
</evidence>
<dbReference type="GO" id="GO:0005634">
    <property type="term" value="C:nucleus"/>
    <property type="evidence" value="ECO:0007669"/>
    <property type="project" value="UniProtKB-SubCell"/>
</dbReference>
<dbReference type="Proteomes" id="UP000472265">
    <property type="component" value="Chromosome 11"/>
</dbReference>
<sequence length="440" mass="51146">MSAAMLALLCFLVRFAHIRWENRVIQITYEHKKRLRRLKRRLAWRRRTLLRQKIIRQHLILATLLTLQLSSERACWTKPRSRIWWESTSAWADTDWKRNFRMGRDTFHYLCEQLRPYLERQRSRYRVPLTVEHRVAVALWRLSTNIEYRSVSHLFGIGLSTACMITHETVSAIVHVLKSRFISVPGGTALRDVINGFRDRWGFPQCAGAIDGTHVPIIAPHVNRADYYNRKGHYSVILQAVVDHKLQFWDINVGWPGKVHDARVFANSTLFQKGQSGRLFPPWTEEFHGVGIPISIVADAAYPLLPWVQKPHPEGHGLTQDQRRYNYKLSRARMCVEGAFGRLKARWRCLLKRNDHNISKITQVVTACCILHNICENRGEELEPHLLEDVADGTEEGIDGGGPIPDHGTGQEIRRIKINVFLNFPHNQKRQTGLLMRQIY</sequence>
<reference evidence="10" key="3">
    <citation type="submission" date="2025-09" db="UniProtKB">
        <authorList>
            <consortium name="Ensembl"/>
        </authorList>
    </citation>
    <scope>IDENTIFICATION</scope>
</reference>
<evidence type="ECO:0000256" key="3">
    <source>
        <dbReference type="ARBA" id="ARBA00006958"/>
    </source>
</evidence>
<evidence type="ECO:0000256" key="6">
    <source>
        <dbReference type="ARBA" id="ARBA00022801"/>
    </source>
</evidence>
<dbReference type="PANTHER" id="PTHR22930:SF85">
    <property type="entry name" value="GH03217P-RELATED"/>
    <property type="match status" value="1"/>
</dbReference>
<name>A0A671YZ51_SPAAU</name>
<dbReference type="InterPro" id="IPR027806">
    <property type="entry name" value="HARBI1_dom"/>
</dbReference>
<dbReference type="AlphaFoldDB" id="A0A671YZ51"/>
<keyword evidence="7" id="KW-0539">Nucleus</keyword>
<feature type="signal peptide" evidence="8">
    <location>
        <begin position="1"/>
        <end position="18"/>
    </location>
</feature>
<evidence type="ECO:0000259" key="9">
    <source>
        <dbReference type="Pfam" id="PF13359"/>
    </source>
</evidence>
<dbReference type="GeneTree" id="ENSGT00940000163810"/>
<reference evidence="10" key="2">
    <citation type="submission" date="2025-08" db="UniProtKB">
        <authorList>
            <consortium name="Ensembl"/>
        </authorList>
    </citation>
    <scope>IDENTIFICATION</scope>
</reference>
<comment type="similarity">
    <text evidence="3">Belongs to the HARBI1 family.</text>
</comment>
<protein>
    <recommendedName>
        <fullName evidence="9">DDE Tnp4 domain-containing protein</fullName>
    </recommendedName>
</protein>
<dbReference type="InParanoid" id="A0A671YZ51"/>
<feature type="chain" id="PRO_5025568013" description="DDE Tnp4 domain-containing protein" evidence="8">
    <location>
        <begin position="19"/>
        <end position="440"/>
    </location>
</feature>
<dbReference type="GO" id="GO:0016787">
    <property type="term" value="F:hydrolase activity"/>
    <property type="evidence" value="ECO:0007669"/>
    <property type="project" value="UniProtKB-KW"/>
</dbReference>
<keyword evidence="4" id="KW-0540">Nuclease</keyword>
<evidence type="ECO:0000256" key="7">
    <source>
        <dbReference type="ARBA" id="ARBA00023242"/>
    </source>
</evidence>
<dbReference type="Ensembl" id="ENSSAUT00010071191.1">
    <property type="protein sequence ID" value="ENSSAUP00010068020.1"/>
    <property type="gene ID" value="ENSSAUG00010027037.1"/>
</dbReference>
<dbReference type="InterPro" id="IPR045249">
    <property type="entry name" value="HARBI1-like"/>
</dbReference>
<dbReference type="GO" id="GO:0046872">
    <property type="term" value="F:metal ion binding"/>
    <property type="evidence" value="ECO:0007669"/>
    <property type="project" value="UniProtKB-KW"/>
</dbReference>
<keyword evidence="5" id="KW-0479">Metal-binding</keyword>
<accession>A0A671YZ51</accession>
<dbReference type="OMA" id="LTWAQHM"/>
<comment type="cofactor">
    <cofactor evidence="1">
        <name>a divalent metal cation</name>
        <dbReference type="ChEBI" id="CHEBI:60240"/>
    </cofactor>
</comment>
<evidence type="ECO:0000256" key="2">
    <source>
        <dbReference type="ARBA" id="ARBA00004123"/>
    </source>
</evidence>